<dbReference type="AlphaFoldDB" id="A0ABD1FZF8"/>
<sequence>MEPEKSHSSETSTAESDKNNSRSYGCSYCKRGFTNAQALGGHMNIHRKDKEKAKAKEKEKAKEKNQEPDPLIRSFGSGVLPQIAASGYRFNPDLQTGNYEQCFFPVWKPDDFPHGTPSLMRVEDHEHQEEEVDLELRLGRLL</sequence>
<dbReference type="InterPro" id="IPR036236">
    <property type="entry name" value="Znf_C2H2_sf"/>
</dbReference>
<evidence type="ECO:0000256" key="2">
    <source>
        <dbReference type="ARBA" id="ARBA00022723"/>
    </source>
</evidence>
<evidence type="ECO:0000256" key="3">
    <source>
        <dbReference type="ARBA" id="ARBA00022771"/>
    </source>
</evidence>
<keyword evidence="3 8" id="KW-0863">Zinc-finger</keyword>
<reference evidence="11 12" key="1">
    <citation type="submission" date="2024-06" db="EMBL/GenBank/DDBJ databases">
        <title>A chromosome level genome sequence of Diviner's sage (Salvia divinorum).</title>
        <authorList>
            <person name="Ford S.A."/>
            <person name="Ro D.-K."/>
            <person name="Ness R.W."/>
            <person name="Phillips M.A."/>
        </authorList>
    </citation>
    <scope>NUCLEOTIDE SEQUENCE [LARGE SCALE GENOMIC DNA]</scope>
    <source>
        <strain evidence="11">SAF-2024a</strain>
        <tissue evidence="11">Leaf</tissue>
    </source>
</reference>
<dbReference type="SUPFAM" id="SSF57667">
    <property type="entry name" value="beta-beta-alpha zinc fingers"/>
    <property type="match status" value="1"/>
</dbReference>
<feature type="compositionally biased region" description="Basic and acidic residues" evidence="9">
    <location>
        <begin position="46"/>
        <end position="67"/>
    </location>
</feature>
<accession>A0ABD1FZF8</accession>
<proteinExistence type="predicted"/>
<feature type="domain" description="C2H2-type" evidence="10">
    <location>
        <begin position="24"/>
        <end position="51"/>
    </location>
</feature>
<dbReference type="InterPro" id="IPR052426">
    <property type="entry name" value="Plant_dev_regulator"/>
</dbReference>
<dbReference type="Pfam" id="PF13912">
    <property type="entry name" value="zf-C2H2_6"/>
    <property type="match status" value="1"/>
</dbReference>
<keyword evidence="4" id="KW-0862">Zinc</keyword>
<organism evidence="11 12">
    <name type="scientific">Salvia divinorum</name>
    <name type="common">Maria pastora</name>
    <name type="synonym">Diviner's sage</name>
    <dbReference type="NCBI Taxonomy" id="28513"/>
    <lineage>
        <taxon>Eukaryota</taxon>
        <taxon>Viridiplantae</taxon>
        <taxon>Streptophyta</taxon>
        <taxon>Embryophyta</taxon>
        <taxon>Tracheophyta</taxon>
        <taxon>Spermatophyta</taxon>
        <taxon>Magnoliopsida</taxon>
        <taxon>eudicotyledons</taxon>
        <taxon>Gunneridae</taxon>
        <taxon>Pentapetalae</taxon>
        <taxon>asterids</taxon>
        <taxon>lamiids</taxon>
        <taxon>Lamiales</taxon>
        <taxon>Lamiaceae</taxon>
        <taxon>Nepetoideae</taxon>
        <taxon>Mentheae</taxon>
        <taxon>Salviinae</taxon>
        <taxon>Salvia</taxon>
        <taxon>Salvia subgen. Calosphace</taxon>
    </lineage>
</organism>
<feature type="region of interest" description="Disordered" evidence="9">
    <location>
        <begin position="1"/>
        <end position="24"/>
    </location>
</feature>
<evidence type="ECO:0000313" key="11">
    <source>
        <dbReference type="EMBL" id="KAL1536088.1"/>
    </source>
</evidence>
<keyword evidence="5" id="KW-0805">Transcription regulation</keyword>
<name>A0ABD1FZF8_SALDI</name>
<dbReference type="Gene3D" id="3.30.160.60">
    <property type="entry name" value="Classic Zinc Finger"/>
    <property type="match status" value="1"/>
</dbReference>
<evidence type="ECO:0000256" key="4">
    <source>
        <dbReference type="ARBA" id="ARBA00022833"/>
    </source>
</evidence>
<comment type="caution">
    <text evidence="11">The sequence shown here is derived from an EMBL/GenBank/DDBJ whole genome shotgun (WGS) entry which is preliminary data.</text>
</comment>
<evidence type="ECO:0000256" key="7">
    <source>
        <dbReference type="ARBA" id="ARBA00023242"/>
    </source>
</evidence>
<dbReference type="Proteomes" id="UP001567538">
    <property type="component" value="Unassembled WGS sequence"/>
</dbReference>
<dbReference type="GO" id="GO:0005634">
    <property type="term" value="C:nucleus"/>
    <property type="evidence" value="ECO:0007669"/>
    <property type="project" value="UniProtKB-SubCell"/>
</dbReference>
<dbReference type="PROSITE" id="PS50157">
    <property type="entry name" value="ZINC_FINGER_C2H2_2"/>
    <property type="match status" value="1"/>
</dbReference>
<dbReference type="GO" id="GO:0008270">
    <property type="term" value="F:zinc ion binding"/>
    <property type="evidence" value="ECO:0007669"/>
    <property type="project" value="UniProtKB-KW"/>
</dbReference>
<keyword evidence="6" id="KW-0804">Transcription</keyword>
<evidence type="ECO:0000256" key="9">
    <source>
        <dbReference type="SAM" id="MobiDB-lite"/>
    </source>
</evidence>
<evidence type="ECO:0000256" key="6">
    <source>
        <dbReference type="ARBA" id="ARBA00023163"/>
    </source>
</evidence>
<comment type="subcellular location">
    <subcellularLocation>
        <location evidence="1">Nucleus</location>
    </subcellularLocation>
</comment>
<dbReference type="PANTHER" id="PTHR45801">
    <property type="entry name" value="OS07G0101800 PROTEIN"/>
    <property type="match status" value="1"/>
</dbReference>
<keyword evidence="12" id="KW-1185">Reference proteome</keyword>
<dbReference type="InterPro" id="IPR013087">
    <property type="entry name" value="Znf_C2H2_type"/>
</dbReference>
<dbReference type="PANTHER" id="PTHR45801:SF117">
    <property type="entry name" value="OS07G0417400 PROTEIN"/>
    <property type="match status" value="1"/>
</dbReference>
<dbReference type="PROSITE" id="PS00028">
    <property type="entry name" value="ZINC_FINGER_C2H2_1"/>
    <property type="match status" value="1"/>
</dbReference>
<evidence type="ECO:0000256" key="1">
    <source>
        <dbReference type="ARBA" id="ARBA00004123"/>
    </source>
</evidence>
<evidence type="ECO:0000259" key="10">
    <source>
        <dbReference type="PROSITE" id="PS50157"/>
    </source>
</evidence>
<dbReference type="EMBL" id="JBEAFC010000011">
    <property type="protein sequence ID" value="KAL1536088.1"/>
    <property type="molecule type" value="Genomic_DNA"/>
</dbReference>
<evidence type="ECO:0000313" key="12">
    <source>
        <dbReference type="Proteomes" id="UP001567538"/>
    </source>
</evidence>
<keyword evidence="2" id="KW-0479">Metal-binding</keyword>
<evidence type="ECO:0000256" key="8">
    <source>
        <dbReference type="PROSITE-ProRule" id="PRU00042"/>
    </source>
</evidence>
<protein>
    <submittedName>
        <fullName evidence="11">Transcriptional regulator TAC1-like</fullName>
    </submittedName>
</protein>
<evidence type="ECO:0000256" key="5">
    <source>
        <dbReference type="ARBA" id="ARBA00023015"/>
    </source>
</evidence>
<gene>
    <name evidence="11" type="ORF">AAHA92_28791</name>
</gene>
<keyword evidence="7" id="KW-0539">Nucleus</keyword>
<feature type="region of interest" description="Disordered" evidence="9">
    <location>
        <begin position="39"/>
        <end position="74"/>
    </location>
</feature>